<dbReference type="GO" id="GO:0032259">
    <property type="term" value="P:methylation"/>
    <property type="evidence" value="ECO:0007669"/>
    <property type="project" value="UniProtKB-KW"/>
</dbReference>
<keyword evidence="3" id="KW-0963">Cytoplasm</keyword>
<comment type="similarity">
    <text evidence="2">Belongs to the class IV-like SAM-binding methyltransferase superfamily.</text>
</comment>
<sequence>MKVDDDMPYREGVVVDRPVKKGVVSFVNVGMRKEVRIDRSIKPGVRVTVKMVDTSGAKFYSGTVVSPSAPRTEQGLYWGYNVRVAPSLGQCLRRVLTKRAMMSLWELQKEAPW</sequence>
<proteinExistence type="inferred from homology"/>
<dbReference type="Pfam" id="PF02598">
    <property type="entry name" value="Methyltrn_RNA_3"/>
    <property type="match status" value="1"/>
</dbReference>
<evidence type="ECO:0000256" key="4">
    <source>
        <dbReference type="ARBA" id="ARBA00022603"/>
    </source>
</evidence>
<evidence type="ECO:0000256" key="10">
    <source>
        <dbReference type="ARBA" id="ARBA00093228"/>
    </source>
</evidence>
<comment type="subunit">
    <text evidence="6">Interacts with INCA1.</text>
</comment>
<dbReference type="GO" id="GO:0008168">
    <property type="term" value="F:methyltransferase activity"/>
    <property type="evidence" value="ECO:0007669"/>
    <property type="project" value="UniProtKB-KW"/>
</dbReference>
<keyword evidence="5" id="KW-0808">Transferase</keyword>
<dbReference type="InterPro" id="IPR003750">
    <property type="entry name" value="Put_MeTrfase-C9orf114-like"/>
</dbReference>
<comment type="caution">
    <text evidence="13">The sequence shown here is derived from an EMBL/GenBank/DDBJ whole genome shotgun (WGS) entry which is preliminary data.</text>
</comment>
<dbReference type="PANTHER" id="PTHR12150">
    <property type="entry name" value="CLASS IV SAM-BINDING METHYLTRANSFERASE-RELATED"/>
    <property type="match status" value="1"/>
</dbReference>
<evidence type="ECO:0000256" key="8">
    <source>
        <dbReference type="ARBA" id="ARBA00078957"/>
    </source>
</evidence>
<dbReference type="OrthoDB" id="361029at2759"/>
<reference evidence="13" key="1">
    <citation type="submission" date="2023-01" db="EMBL/GenBank/DDBJ databases">
        <title>Genome assembly of the deep-sea coral Lophelia pertusa.</title>
        <authorList>
            <person name="Herrera S."/>
            <person name="Cordes E."/>
        </authorList>
    </citation>
    <scope>NUCLEOTIDE SEQUENCE</scope>
    <source>
        <strain evidence="13">USNM1676648</strain>
        <tissue evidence="13">Polyp</tissue>
    </source>
</reference>
<comment type="subcellular location">
    <subcellularLocation>
        <location evidence="1">Cytoplasm</location>
    </subcellularLocation>
</comment>
<dbReference type="Gene3D" id="2.40.50.140">
    <property type="entry name" value="Nucleic acid-binding proteins"/>
    <property type="match status" value="1"/>
</dbReference>
<dbReference type="GO" id="GO:0005737">
    <property type="term" value="C:cytoplasm"/>
    <property type="evidence" value="ECO:0007669"/>
    <property type="project" value="UniProtKB-SubCell"/>
</dbReference>
<evidence type="ECO:0000256" key="3">
    <source>
        <dbReference type="ARBA" id="ARBA00022490"/>
    </source>
</evidence>
<organism evidence="13 14">
    <name type="scientific">Desmophyllum pertusum</name>
    <dbReference type="NCBI Taxonomy" id="174260"/>
    <lineage>
        <taxon>Eukaryota</taxon>
        <taxon>Metazoa</taxon>
        <taxon>Cnidaria</taxon>
        <taxon>Anthozoa</taxon>
        <taxon>Hexacorallia</taxon>
        <taxon>Scleractinia</taxon>
        <taxon>Caryophylliina</taxon>
        <taxon>Caryophylliidae</taxon>
        <taxon>Desmophyllum</taxon>
    </lineage>
</organism>
<keyword evidence="14" id="KW-1185">Reference proteome</keyword>
<protein>
    <recommendedName>
        <fullName evidence="12">28S rRNA (uridine-N(3))-methyltransferase</fullName>
    </recommendedName>
    <alternativeName>
        <fullName evidence="7">Centromere protein 32</fullName>
    </alternativeName>
    <alternativeName>
        <fullName evidence="9">Kinetochore-associated protein</fullName>
    </alternativeName>
    <alternativeName>
        <fullName evidence="8">SPOUT domain-containing methyltransferase 1</fullName>
    </alternativeName>
</protein>
<evidence type="ECO:0000313" key="14">
    <source>
        <dbReference type="Proteomes" id="UP001163046"/>
    </source>
</evidence>
<evidence type="ECO:0000256" key="2">
    <source>
        <dbReference type="ARBA" id="ARBA00009841"/>
    </source>
</evidence>
<evidence type="ECO:0000256" key="12">
    <source>
        <dbReference type="ARBA" id="ARBA00093639"/>
    </source>
</evidence>
<evidence type="ECO:0000256" key="5">
    <source>
        <dbReference type="ARBA" id="ARBA00022679"/>
    </source>
</evidence>
<dbReference type="SUPFAM" id="SSF50249">
    <property type="entry name" value="Nucleic acid-binding proteins"/>
    <property type="match status" value="1"/>
</dbReference>
<dbReference type="Proteomes" id="UP001163046">
    <property type="component" value="Unassembled WGS sequence"/>
</dbReference>
<evidence type="ECO:0000256" key="6">
    <source>
        <dbReference type="ARBA" id="ARBA00062137"/>
    </source>
</evidence>
<dbReference type="PANTHER" id="PTHR12150:SF13">
    <property type="entry name" value="METHYLTRANSFERASE C9ORF114-RELATED"/>
    <property type="match status" value="1"/>
</dbReference>
<dbReference type="EMBL" id="MU827098">
    <property type="protein sequence ID" value="KAJ7369289.1"/>
    <property type="molecule type" value="Genomic_DNA"/>
</dbReference>
<evidence type="ECO:0000256" key="11">
    <source>
        <dbReference type="ARBA" id="ARBA00093377"/>
    </source>
</evidence>
<evidence type="ECO:0000256" key="1">
    <source>
        <dbReference type="ARBA" id="ARBA00004496"/>
    </source>
</evidence>
<keyword evidence="4" id="KW-0489">Methyltransferase</keyword>
<accession>A0A9W9YV42</accession>
<evidence type="ECO:0000256" key="7">
    <source>
        <dbReference type="ARBA" id="ARBA00075627"/>
    </source>
</evidence>
<comment type="function">
    <text evidence="11">S-adenosyl-L-methionine-dependent methyltransferase that specifically methylates the N3 position of a uridine in 28S rRNA. Required for association of the centrosomes with the poles of the bipolar mitotic spindle during metaphase. Also involved in chromosome alignment. May promote centrosome maturation probably by recruiting A-kinase anchor protein AKAP9 to centrosomes in early mitosis. Binds specifically to miRNA MIR145 hairpin, regulates MIR145 expression at a postranscriptional level.</text>
</comment>
<dbReference type="AlphaFoldDB" id="A0A9W9YV42"/>
<gene>
    <name evidence="13" type="ORF">OS493_040002</name>
</gene>
<comment type="catalytic activity">
    <reaction evidence="10">
        <text>uridine in 28S rRNA + S-adenosyl-L-methionine = N(3)-methyluridine in 28S rRNA + S-adenosyl-L-homocysteine + H(+)</text>
        <dbReference type="Rhea" id="RHEA:83635"/>
        <dbReference type="Rhea" id="RHEA-COMP:20178"/>
        <dbReference type="Rhea" id="RHEA-COMP:20181"/>
        <dbReference type="ChEBI" id="CHEBI:15378"/>
        <dbReference type="ChEBI" id="CHEBI:57856"/>
        <dbReference type="ChEBI" id="CHEBI:59789"/>
        <dbReference type="ChEBI" id="CHEBI:65315"/>
        <dbReference type="ChEBI" id="CHEBI:74502"/>
    </reaction>
    <physiologicalReaction direction="left-to-right" evidence="10">
        <dbReference type="Rhea" id="RHEA:83636"/>
    </physiologicalReaction>
</comment>
<evidence type="ECO:0000256" key="9">
    <source>
        <dbReference type="ARBA" id="ARBA00079311"/>
    </source>
</evidence>
<dbReference type="FunFam" id="2.40.50.140:FF:000170">
    <property type="entry name" value="SPOUT domain containing methyltransferase 1"/>
    <property type="match status" value="1"/>
</dbReference>
<dbReference type="InterPro" id="IPR012340">
    <property type="entry name" value="NA-bd_OB-fold"/>
</dbReference>
<evidence type="ECO:0000313" key="13">
    <source>
        <dbReference type="EMBL" id="KAJ7369289.1"/>
    </source>
</evidence>
<name>A0A9W9YV42_9CNID</name>